<dbReference type="ExpressionAtlas" id="A0A2K3JRM9">
    <property type="expression patterns" value="baseline"/>
</dbReference>
<gene>
    <name evidence="1" type="ORF">L195_g058333</name>
</gene>
<dbReference type="Proteomes" id="UP000236291">
    <property type="component" value="Unassembled WGS sequence"/>
</dbReference>
<evidence type="ECO:0000313" key="1">
    <source>
        <dbReference type="EMBL" id="PNX56694.1"/>
    </source>
</evidence>
<reference evidence="1 2" key="2">
    <citation type="journal article" date="2017" name="Front. Plant Sci.">
        <title>Gene Classification and Mining of Molecular Markers Useful in Red Clover (Trifolium pratense) Breeding.</title>
        <authorList>
            <person name="Istvanek J."/>
            <person name="Dluhosova J."/>
            <person name="Dluhos P."/>
            <person name="Patkova L."/>
            <person name="Nedelnik J."/>
            <person name="Repkova J."/>
        </authorList>
    </citation>
    <scope>NUCLEOTIDE SEQUENCE [LARGE SCALE GENOMIC DNA]</scope>
    <source>
        <strain evidence="2">cv. Tatra</strain>
        <tissue evidence="1">Young leaves</tissue>
    </source>
</reference>
<protein>
    <submittedName>
        <fullName evidence="1">P-loop nucleoside triphosphate hydrolase superfamily protein</fullName>
    </submittedName>
</protein>
<accession>A0A2K3JRM9</accession>
<dbReference type="AlphaFoldDB" id="A0A2K3JRM9"/>
<keyword evidence="1" id="KW-0378">Hydrolase</keyword>
<comment type="caution">
    <text evidence="1">The sequence shown here is derived from an EMBL/GenBank/DDBJ whole genome shotgun (WGS) entry which is preliminary data.</text>
</comment>
<organism evidence="1 2">
    <name type="scientific">Trifolium pratense</name>
    <name type="common">Red clover</name>
    <dbReference type="NCBI Taxonomy" id="57577"/>
    <lineage>
        <taxon>Eukaryota</taxon>
        <taxon>Viridiplantae</taxon>
        <taxon>Streptophyta</taxon>
        <taxon>Embryophyta</taxon>
        <taxon>Tracheophyta</taxon>
        <taxon>Spermatophyta</taxon>
        <taxon>Magnoliopsida</taxon>
        <taxon>eudicotyledons</taxon>
        <taxon>Gunneridae</taxon>
        <taxon>Pentapetalae</taxon>
        <taxon>rosids</taxon>
        <taxon>fabids</taxon>
        <taxon>Fabales</taxon>
        <taxon>Fabaceae</taxon>
        <taxon>Papilionoideae</taxon>
        <taxon>50 kb inversion clade</taxon>
        <taxon>NPAAA clade</taxon>
        <taxon>Hologalegina</taxon>
        <taxon>IRL clade</taxon>
        <taxon>Trifolieae</taxon>
        <taxon>Trifolium</taxon>
    </lineage>
</organism>
<feature type="non-terminal residue" evidence="1">
    <location>
        <position position="1"/>
    </location>
</feature>
<sequence>VKCASMKSCVIFMPRIDLWAVVEDSQIAEKTDSCSINHLSSETDTSSFTPSQIVEKENGINTGKNSAEMTKCQANKKASYAWMSFIEQVESIGSSTSLMILV</sequence>
<name>A0A2K3JRM9_TRIPR</name>
<dbReference type="GO" id="GO:0016787">
    <property type="term" value="F:hydrolase activity"/>
    <property type="evidence" value="ECO:0007669"/>
    <property type="project" value="UniProtKB-KW"/>
</dbReference>
<evidence type="ECO:0000313" key="2">
    <source>
        <dbReference type="Proteomes" id="UP000236291"/>
    </source>
</evidence>
<proteinExistence type="predicted"/>
<dbReference type="EMBL" id="ASHM01120572">
    <property type="protein sequence ID" value="PNX56694.1"/>
    <property type="molecule type" value="Genomic_DNA"/>
</dbReference>
<reference evidence="1 2" key="1">
    <citation type="journal article" date="2014" name="Am. J. Bot.">
        <title>Genome assembly and annotation for red clover (Trifolium pratense; Fabaceae).</title>
        <authorList>
            <person name="Istvanek J."/>
            <person name="Jaros M."/>
            <person name="Krenek A."/>
            <person name="Repkova J."/>
        </authorList>
    </citation>
    <scope>NUCLEOTIDE SEQUENCE [LARGE SCALE GENOMIC DNA]</scope>
    <source>
        <strain evidence="2">cv. Tatra</strain>
        <tissue evidence="1">Young leaves</tissue>
    </source>
</reference>
<dbReference type="STRING" id="57577.A0A2K3JRM9"/>